<comment type="caution">
    <text evidence="1">The sequence shown here is derived from an EMBL/GenBank/DDBJ whole genome shotgun (WGS) entry which is preliminary data.</text>
</comment>
<keyword evidence="2" id="KW-1185">Reference proteome</keyword>
<evidence type="ECO:0000313" key="1">
    <source>
        <dbReference type="EMBL" id="KAG5623060.1"/>
    </source>
</evidence>
<name>A0A9J6AFK5_SOLCO</name>
<dbReference type="Proteomes" id="UP000824120">
    <property type="component" value="Chromosome 2"/>
</dbReference>
<reference evidence="1 2" key="1">
    <citation type="submission" date="2020-09" db="EMBL/GenBank/DDBJ databases">
        <title>De no assembly of potato wild relative species, Solanum commersonii.</title>
        <authorList>
            <person name="Cho K."/>
        </authorList>
    </citation>
    <scope>NUCLEOTIDE SEQUENCE [LARGE SCALE GENOMIC DNA]</scope>
    <source>
        <strain evidence="1">LZ3.2</strain>
        <tissue evidence="1">Leaf</tissue>
    </source>
</reference>
<protein>
    <submittedName>
        <fullName evidence="1">Uncharacterized protein</fullName>
    </submittedName>
</protein>
<accession>A0A9J6AFK5</accession>
<organism evidence="1 2">
    <name type="scientific">Solanum commersonii</name>
    <name type="common">Commerson's wild potato</name>
    <name type="synonym">Commerson's nightshade</name>
    <dbReference type="NCBI Taxonomy" id="4109"/>
    <lineage>
        <taxon>Eukaryota</taxon>
        <taxon>Viridiplantae</taxon>
        <taxon>Streptophyta</taxon>
        <taxon>Embryophyta</taxon>
        <taxon>Tracheophyta</taxon>
        <taxon>Spermatophyta</taxon>
        <taxon>Magnoliopsida</taxon>
        <taxon>eudicotyledons</taxon>
        <taxon>Gunneridae</taxon>
        <taxon>Pentapetalae</taxon>
        <taxon>asterids</taxon>
        <taxon>lamiids</taxon>
        <taxon>Solanales</taxon>
        <taxon>Solanaceae</taxon>
        <taxon>Solanoideae</taxon>
        <taxon>Solaneae</taxon>
        <taxon>Solanum</taxon>
    </lineage>
</organism>
<proteinExistence type="predicted"/>
<dbReference type="AlphaFoldDB" id="A0A9J6AFK5"/>
<dbReference type="OrthoDB" id="1210636at2759"/>
<dbReference type="EMBL" id="JACXVP010000002">
    <property type="protein sequence ID" value="KAG5623060.1"/>
    <property type="molecule type" value="Genomic_DNA"/>
</dbReference>
<gene>
    <name evidence="1" type="ORF">H5410_008278</name>
</gene>
<evidence type="ECO:0000313" key="2">
    <source>
        <dbReference type="Proteomes" id="UP000824120"/>
    </source>
</evidence>
<sequence length="172" mass="20013">MRKGNGRMTTGQQEATVADLWNIQGWNLIFRRPLNDWETENLDLSTVEDSFRRGGERQGNFTVKSAYKERNTSNLHLVASQRISAHPGKPCDFTIVENVSQLQGISWAMPRNIVNVLASWNREGANSNQKERWKVIPACIWWAIWEDRNKKCFEDKSSHFQKIKLKCFIFLV</sequence>